<dbReference type="PANTHER" id="PTHR43335:SF2">
    <property type="entry name" value="ABC TRANSPORTER, ATP-BINDING PROTEIN"/>
    <property type="match status" value="1"/>
</dbReference>
<dbReference type="SUPFAM" id="SSF52540">
    <property type="entry name" value="P-loop containing nucleoside triphosphate hydrolases"/>
    <property type="match status" value="1"/>
</dbReference>
<name>A0A1Q9LR95_9PSEU</name>
<reference evidence="6 7" key="1">
    <citation type="submission" date="2016-10" db="EMBL/GenBank/DDBJ databases">
        <title>The Draft Genome Sequence of Actinokineospora bangkokensis 44EHWT reveals the biosynthetic pathway of antifungal compounds Thailandins with unusual extender unit butylmalonyl-CoA.</title>
        <authorList>
            <person name="Greule A."/>
            <person name="Intra B."/>
            <person name="Flemming S."/>
            <person name="Rommel M.G."/>
            <person name="Panbangred W."/>
            <person name="Bechthold A."/>
        </authorList>
    </citation>
    <scope>NUCLEOTIDE SEQUENCE [LARGE SCALE GENOMIC DNA]</scope>
    <source>
        <strain evidence="6 7">44EHW</strain>
    </source>
</reference>
<dbReference type="PROSITE" id="PS50893">
    <property type="entry name" value="ABC_TRANSPORTER_2"/>
    <property type="match status" value="1"/>
</dbReference>
<dbReference type="EMBL" id="MKQR01000007">
    <property type="protein sequence ID" value="OLR94538.1"/>
    <property type="molecule type" value="Genomic_DNA"/>
</dbReference>
<dbReference type="PANTHER" id="PTHR43335">
    <property type="entry name" value="ABC TRANSPORTER, ATP-BINDING PROTEIN"/>
    <property type="match status" value="1"/>
</dbReference>
<comment type="caution">
    <text evidence="6">The sequence shown here is derived from an EMBL/GenBank/DDBJ whole genome shotgun (WGS) entry which is preliminary data.</text>
</comment>
<evidence type="ECO:0000313" key="6">
    <source>
        <dbReference type="EMBL" id="OLR94538.1"/>
    </source>
</evidence>
<dbReference type="InterPro" id="IPR003593">
    <property type="entry name" value="AAA+_ATPase"/>
</dbReference>
<proteinExistence type="inferred from homology"/>
<dbReference type="InterPro" id="IPR027417">
    <property type="entry name" value="P-loop_NTPase"/>
</dbReference>
<dbReference type="SMART" id="SM00382">
    <property type="entry name" value="AAA"/>
    <property type="match status" value="1"/>
</dbReference>
<evidence type="ECO:0000256" key="2">
    <source>
        <dbReference type="ARBA" id="ARBA00022448"/>
    </source>
</evidence>
<dbReference type="Gene3D" id="3.40.50.300">
    <property type="entry name" value="P-loop containing nucleotide triphosphate hydrolases"/>
    <property type="match status" value="1"/>
</dbReference>
<dbReference type="RefSeq" id="WP_075973916.1">
    <property type="nucleotide sequence ID" value="NZ_MKQR01000007.1"/>
</dbReference>
<dbReference type="GO" id="GO:0016887">
    <property type="term" value="F:ATP hydrolysis activity"/>
    <property type="evidence" value="ECO:0007669"/>
    <property type="project" value="InterPro"/>
</dbReference>
<evidence type="ECO:0000256" key="3">
    <source>
        <dbReference type="ARBA" id="ARBA00022741"/>
    </source>
</evidence>
<evidence type="ECO:0000256" key="4">
    <source>
        <dbReference type="ARBA" id="ARBA00022840"/>
    </source>
</evidence>
<keyword evidence="3" id="KW-0547">Nucleotide-binding</keyword>
<evidence type="ECO:0000256" key="1">
    <source>
        <dbReference type="ARBA" id="ARBA00005417"/>
    </source>
</evidence>
<protein>
    <submittedName>
        <fullName evidence="6">ABC transporter ATP-binding protein</fullName>
    </submittedName>
</protein>
<evidence type="ECO:0000259" key="5">
    <source>
        <dbReference type="PROSITE" id="PS50893"/>
    </source>
</evidence>
<keyword evidence="4 6" id="KW-0067">ATP-binding</keyword>
<dbReference type="CDD" id="cd03230">
    <property type="entry name" value="ABC_DR_subfamily_A"/>
    <property type="match status" value="1"/>
</dbReference>
<organism evidence="6 7">
    <name type="scientific">Actinokineospora bangkokensis</name>
    <dbReference type="NCBI Taxonomy" id="1193682"/>
    <lineage>
        <taxon>Bacteria</taxon>
        <taxon>Bacillati</taxon>
        <taxon>Actinomycetota</taxon>
        <taxon>Actinomycetes</taxon>
        <taxon>Pseudonocardiales</taxon>
        <taxon>Pseudonocardiaceae</taxon>
        <taxon>Actinokineospora</taxon>
    </lineage>
</organism>
<comment type="similarity">
    <text evidence="1">Belongs to the ABC transporter superfamily.</text>
</comment>
<sequence length="282" mass="29993">MSTAIEATGLHKRFRRAEALRGVDLTVPAGGVVGLIGPNGAGKSTLLDLVTGILEPTEGTIEVTGRVAYVAQGAPVYPGLTVAEHLRLGAELNPDFDPAHARERVERVGLPLTRKAGRLSGGQRAQLALTLALAGRPDLLVLDEPAAALDPLARREFLADLMGAVADREMTVLVSSHLLSDLERVCDHLVVLVDGRVRLAGAVDDLLAGHRRVTGARRDDPLPGGQRVVAASHTERQSTLVVRTDDPVLDPHWDVTEIGLEDLVLAYLAPPAPARTELEVVR</sequence>
<dbReference type="STRING" id="1193682.BJP25_12420"/>
<keyword evidence="7" id="KW-1185">Reference proteome</keyword>
<feature type="domain" description="ABC transporter" evidence="5">
    <location>
        <begin position="5"/>
        <end position="219"/>
    </location>
</feature>
<evidence type="ECO:0000313" key="7">
    <source>
        <dbReference type="Proteomes" id="UP000186040"/>
    </source>
</evidence>
<keyword evidence="2" id="KW-0813">Transport</keyword>
<accession>A0A1Q9LR95</accession>
<dbReference type="GO" id="GO:0005524">
    <property type="term" value="F:ATP binding"/>
    <property type="evidence" value="ECO:0007669"/>
    <property type="project" value="UniProtKB-KW"/>
</dbReference>
<dbReference type="InterPro" id="IPR003439">
    <property type="entry name" value="ABC_transporter-like_ATP-bd"/>
</dbReference>
<gene>
    <name evidence="6" type="ORF">BJP25_12420</name>
</gene>
<dbReference type="OrthoDB" id="9804819at2"/>
<dbReference type="AlphaFoldDB" id="A0A1Q9LR95"/>
<dbReference type="Pfam" id="PF00005">
    <property type="entry name" value="ABC_tran"/>
    <property type="match status" value="1"/>
</dbReference>
<dbReference type="Proteomes" id="UP000186040">
    <property type="component" value="Unassembled WGS sequence"/>
</dbReference>